<comment type="caution">
    <text evidence="1">The sequence shown here is derived from an EMBL/GenBank/DDBJ whole genome shotgun (WGS) entry which is preliminary data.</text>
</comment>
<evidence type="ECO:0000313" key="2">
    <source>
        <dbReference type="Proteomes" id="UP000659344"/>
    </source>
</evidence>
<proteinExistence type="predicted"/>
<dbReference type="Proteomes" id="UP000659344">
    <property type="component" value="Unassembled WGS sequence"/>
</dbReference>
<dbReference type="EMBL" id="BMFT01000001">
    <property type="protein sequence ID" value="GGH18902.1"/>
    <property type="molecule type" value="Genomic_DNA"/>
</dbReference>
<accession>A0ABQ1YBT2</accession>
<gene>
    <name evidence="1" type="ORF">GCM10008013_15180</name>
</gene>
<name>A0ABQ1YBT2_9BACL</name>
<sequence>MNVSSFEFWSRESLGIPKALLKRVGLLIFNFNESQQRYLVHYPCSHTLTNLDELIDL</sequence>
<reference evidence="2" key="1">
    <citation type="journal article" date="2019" name="Int. J. Syst. Evol. Microbiol.">
        <title>The Global Catalogue of Microorganisms (GCM) 10K type strain sequencing project: providing services to taxonomists for standard genome sequencing and annotation.</title>
        <authorList>
            <consortium name="The Broad Institute Genomics Platform"/>
            <consortium name="The Broad Institute Genome Sequencing Center for Infectious Disease"/>
            <person name="Wu L."/>
            <person name="Ma J."/>
        </authorList>
    </citation>
    <scope>NUCLEOTIDE SEQUENCE [LARGE SCALE GENOMIC DNA]</scope>
    <source>
        <strain evidence="2">CGMCC 1.12769</strain>
    </source>
</reference>
<protein>
    <submittedName>
        <fullName evidence="1">Uncharacterized protein</fullName>
    </submittedName>
</protein>
<evidence type="ECO:0000313" key="1">
    <source>
        <dbReference type="EMBL" id="GGH18902.1"/>
    </source>
</evidence>
<keyword evidence="2" id="KW-1185">Reference proteome</keyword>
<organism evidence="1 2">
    <name type="scientific">Paenibacillus segetis</name>
    <dbReference type="NCBI Taxonomy" id="1325360"/>
    <lineage>
        <taxon>Bacteria</taxon>
        <taxon>Bacillati</taxon>
        <taxon>Bacillota</taxon>
        <taxon>Bacilli</taxon>
        <taxon>Bacillales</taxon>
        <taxon>Paenibacillaceae</taxon>
        <taxon>Paenibacillus</taxon>
    </lineage>
</organism>